<keyword evidence="5" id="KW-1185">Reference proteome</keyword>
<accession>A0ABT6R6F1</accession>
<feature type="domain" description="YvbJ-like NTF2-like" evidence="3">
    <location>
        <begin position="256"/>
        <end position="378"/>
    </location>
</feature>
<keyword evidence="2" id="KW-0472">Membrane</keyword>
<evidence type="ECO:0000259" key="3">
    <source>
        <dbReference type="Pfam" id="PF25155"/>
    </source>
</evidence>
<evidence type="ECO:0000256" key="2">
    <source>
        <dbReference type="SAM" id="Phobius"/>
    </source>
</evidence>
<organism evidence="4 5">
    <name type="scientific">Exiguobacterium antarcticum</name>
    <dbReference type="NCBI Taxonomy" id="132920"/>
    <lineage>
        <taxon>Bacteria</taxon>
        <taxon>Bacillati</taxon>
        <taxon>Bacillota</taxon>
        <taxon>Bacilli</taxon>
        <taxon>Bacillales</taxon>
        <taxon>Bacillales Family XII. Incertae Sedis</taxon>
        <taxon>Exiguobacterium</taxon>
    </lineage>
</organism>
<dbReference type="EMBL" id="JASBQV010000022">
    <property type="protein sequence ID" value="MDI3235859.1"/>
    <property type="molecule type" value="Genomic_DNA"/>
</dbReference>
<dbReference type="RefSeq" id="WP_282356858.1">
    <property type="nucleotide sequence ID" value="NZ_JASBQV010000022.1"/>
</dbReference>
<dbReference type="Proteomes" id="UP001243286">
    <property type="component" value="Unassembled WGS sequence"/>
</dbReference>
<keyword evidence="2" id="KW-0812">Transmembrane</keyword>
<name>A0ABT6R6F1_9BACL</name>
<feature type="compositionally biased region" description="Basic and acidic residues" evidence="1">
    <location>
        <begin position="89"/>
        <end position="113"/>
    </location>
</feature>
<sequence length="393" mass="44339">MGPYERLGISRTSSIKELEQAYADKLAAHPEDSEERTEIERAYVVIKYEKKQKQKRNKRGIGLVMLLVLLGAGGSGYYYLSQDEPATKAAKETKAEEPKKKTDSSDPTRKADVSEADYEAVRDIAGIFFRELEDALTQKTVKGLSVSTDRYNENFQSSLNDLNTGGYIFDGGLTMADIPESDMTIKGDTATVTATVDYSSRSYQPYLHERPEGSTIVWKLSLVKSGGDWFVSERSVVSDTAEGRGITVQESVKDDILYTIEQHAMQWETAYENKDVSAFSLYTNADYLAKQKAYYANLDKKGIYWEGDFDSLEYSPDSLRVSEVATDLTASVEALSYYNGSYYRDEDDSLVEDDPGEDIPFTYYLKYDLNQEQWFITGAKKLSRFTKGDTTTY</sequence>
<evidence type="ECO:0000256" key="1">
    <source>
        <dbReference type="SAM" id="MobiDB-lite"/>
    </source>
</evidence>
<gene>
    <name evidence="4" type="ORF">QK289_12640</name>
</gene>
<dbReference type="InterPro" id="IPR056902">
    <property type="entry name" value="NTF2_YvbJ"/>
</dbReference>
<feature type="region of interest" description="Disordered" evidence="1">
    <location>
        <begin position="89"/>
        <end position="114"/>
    </location>
</feature>
<evidence type="ECO:0000313" key="5">
    <source>
        <dbReference type="Proteomes" id="UP001243286"/>
    </source>
</evidence>
<evidence type="ECO:0000313" key="4">
    <source>
        <dbReference type="EMBL" id="MDI3235859.1"/>
    </source>
</evidence>
<dbReference type="Pfam" id="PF25155">
    <property type="entry name" value="NTF2_YvbJ"/>
    <property type="match status" value="2"/>
</dbReference>
<feature type="domain" description="YvbJ-like NTF2-like" evidence="3">
    <location>
        <begin position="128"/>
        <end position="233"/>
    </location>
</feature>
<comment type="caution">
    <text evidence="4">The sequence shown here is derived from an EMBL/GenBank/DDBJ whole genome shotgun (WGS) entry which is preliminary data.</text>
</comment>
<protein>
    <recommendedName>
        <fullName evidence="3">YvbJ-like NTF2-like domain-containing protein</fullName>
    </recommendedName>
</protein>
<feature type="transmembrane region" description="Helical" evidence="2">
    <location>
        <begin position="60"/>
        <end position="80"/>
    </location>
</feature>
<keyword evidence="2" id="KW-1133">Transmembrane helix</keyword>
<proteinExistence type="predicted"/>
<reference evidence="4 5" key="1">
    <citation type="submission" date="2023-04" db="EMBL/GenBank/DDBJ databases">
        <title>Antarctic isolates genomes.</title>
        <authorList>
            <person name="Dimov S.G."/>
        </authorList>
    </citation>
    <scope>NUCLEOTIDE SEQUENCE [LARGE SCALE GENOMIC DNA]</scope>
    <source>
        <strain evidence="4 5">AL19</strain>
    </source>
</reference>